<keyword evidence="2 4" id="KW-0324">Glycolysis</keyword>
<dbReference type="OrthoDB" id="5831190at2759"/>
<evidence type="ECO:0000256" key="4">
    <source>
        <dbReference type="RuleBase" id="RU000612"/>
    </source>
</evidence>
<evidence type="ECO:0000313" key="7">
    <source>
        <dbReference type="EMBL" id="KAH0575378.1"/>
    </source>
</evidence>
<dbReference type="Gene3D" id="3.40.50.10490">
    <property type="entry name" value="Glucose-6-phosphate isomerase like protein, domain 1"/>
    <property type="match status" value="2"/>
</dbReference>
<evidence type="ECO:0000313" key="8">
    <source>
        <dbReference type="Proteomes" id="UP000018208"/>
    </source>
</evidence>
<dbReference type="GO" id="GO:0048029">
    <property type="term" value="F:monosaccharide binding"/>
    <property type="evidence" value="ECO:0007669"/>
    <property type="project" value="TreeGrafter"/>
</dbReference>
<comment type="similarity">
    <text evidence="4">Belongs to the GPI family.</text>
</comment>
<dbReference type="VEuPathDB" id="GiardiaDB:SS50377_23011"/>
<feature type="domain" description="SIS" evidence="5">
    <location>
        <begin position="88"/>
        <end position="256"/>
    </location>
</feature>
<comment type="catalytic activity">
    <reaction evidence="4">
        <text>alpha-D-glucose 6-phosphate = beta-D-fructose 6-phosphate</text>
        <dbReference type="Rhea" id="RHEA:11816"/>
        <dbReference type="ChEBI" id="CHEBI:57634"/>
        <dbReference type="ChEBI" id="CHEBI:58225"/>
        <dbReference type="EC" id="5.3.1.9"/>
    </reaction>
</comment>
<dbReference type="GO" id="GO:0004347">
    <property type="term" value="F:glucose-6-phosphate isomerase activity"/>
    <property type="evidence" value="ECO:0007669"/>
    <property type="project" value="UniProtKB-EC"/>
</dbReference>
<keyword evidence="8" id="KW-1185">Reference proteome</keyword>
<dbReference type="InterPro" id="IPR035482">
    <property type="entry name" value="SIS_PGI_2"/>
</dbReference>
<protein>
    <recommendedName>
        <fullName evidence="4">Glucose-6-phosphate isomerase</fullName>
        <ecNumber evidence="4">5.3.1.9</ecNumber>
    </recommendedName>
</protein>
<dbReference type="Pfam" id="PF00342">
    <property type="entry name" value="PGI"/>
    <property type="match status" value="1"/>
</dbReference>
<dbReference type="InterPro" id="IPR001672">
    <property type="entry name" value="G6P_Isomerase"/>
</dbReference>
<dbReference type="GO" id="GO:0006096">
    <property type="term" value="P:glycolytic process"/>
    <property type="evidence" value="ECO:0007669"/>
    <property type="project" value="UniProtKB-UniPathway"/>
</dbReference>
<dbReference type="GO" id="GO:0051156">
    <property type="term" value="P:glucose 6-phosphate metabolic process"/>
    <property type="evidence" value="ECO:0007669"/>
    <property type="project" value="TreeGrafter"/>
</dbReference>
<dbReference type="PROSITE" id="PS51463">
    <property type="entry name" value="P_GLUCOSE_ISOMERASE_3"/>
    <property type="match status" value="1"/>
</dbReference>
<dbReference type="GO" id="GO:0006094">
    <property type="term" value="P:gluconeogenesis"/>
    <property type="evidence" value="ECO:0007669"/>
    <property type="project" value="UniProtKB-KW"/>
</dbReference>
<dbReference type="InterPro" id="IPR046348">
    <property type="entry name" value="SIS_dom_sf"/>
</dbReference>
<comment type="pathway">
    <text evidence="4">Carbohydrate degradation; glycolysis; D-glyceraldehyde 3-phosphate and glycerone phosphate from D-glucose: step 2/4.</text>
</comment>
<dbReference type="InterPro" id="IPR001347">
    <property type="entry name" value="SIS_dom"/>
</dbReference>
<evidence type="ECO:0000256" key="1">
    <source>
        <dbReference type="ARBA" id="ARBA00022432"/>
    </source>
</evidence>
<dbReference type="Proteomes" id="UP000018208">
    <property type="component" value="Unassembled WGS sequence"/>
</dbReference>
<keyword evidence="3 4" id="KW-0413">Isomerase</keyword>
<accession>V6LTL8</accession>
<dbReference type="PANTHER" id="PTHR11469:SF1">
    <property type="entry name" value="GLUCOSE-6-PHOSPHATE ISOMERASE"/>
    <property type="match status" value="1"/>
</dbReference>
<reference evidence="7" key="2">
    <citation type="submission" date="2020-12" db="EMBL/GenBank/DDBJ databases">
        <title>New Spironucleus salmonicida genome in near-complete chromosomes.</title>
        <authorList>
            <person name="Xu F."/>
            <person name="Kurt Z."/>
            <person name="Jimenez-Gonzalez A."/>
            <person name="Astvaldsson A."/>
            <person name="Andersson J.O."/>
            <person name="Svard S.G."/>
        </authorList>
    </citation>
    <scope>NUCLEOTIDE SEQUENCE</scope>
    <source>
        <strain evidence="7">ATCC 50377</strain>
    </source>
</reference>
<dbReference type="HAMAP" id="MF_00473">
    <property type="entry name" value="G6P_isomerase"/>
    <property type="match status" value="1"/>
</dbReference>
<dbReference type="EMBL" id="KI546038">
    <property type="protein sequence ID" value="EST47593.1"/>
    <property type="molecule type" value="Genomic_DNA"/>
</dbReference>
<dbReference type="PANTHER" id="PTHR11469">
    <property type="entry name" value="GLUCOSE-6-PHOSPHATE ISOMERASE"/>
    <property type="match status" value="1"/>
</dbReference>
<dbReference type="CDD" id="cd05015">
    <property type="entry name" value="SIS_PGI_1"/>
    <property type="match status" value="1"/>
</dbReference>
<reference evidence="6 7" key="1">
    <citation type="journal article" date="2014" name="PLoS Genet.">
        <title>The Genome of Spironucleus salmonicida Highlights a Fish Pathogen Adapted to Fluctuating Environments.</title>
        <authorList>
            <person name="Xu F."/>
            <person name="Jerlstrom-Hultqvist J."/>
            <person name="Einarsson E."/>
            <person name="Astvaldsson A."/>
            <person name="Svard S.G."/>
            <person name="Andersson J.O."/>
        </authorList>
    </citation>
    <scope>NUCLEOTIDE SEQUENCE</scope>
    <source>
        <strain evidence="7">ATCC 50377</strain>
    </source>
</reference>
<dbReference type="CDD" id="cd05016">
    <property type="entry name" value="SIS_PGI_2"/>
    <property type="match status" value="1"/>
</dbReference>
<dbReference type="PRINTS" id="PR00662">
    <property type="entry name" value="G6PISOMERASE"/>
</dbReference>
<dbReference type="SUPFAM" id="SSF53697">
    <property type="entry name" value="SIS domain"/>
    <property type="match status" value="1"/>
</dbReference>
<dbReference type="InterPro" id="IPR035476">
    <property type="entry name" value="SIS_PGI_1"/>
</dbReference>
<dbReference type="AlphaFoldDB" id="V6LTL8"/>
<dbReference type="GO" id="GO:0005829">
    <property type="term" value="C:cytosol"/>
    <property type="evidence" value="ECO:0007669"/>
    <property type="project" value="TreeGrafter"/>
</dbReference>
<organism evidence="6">
    <name type="scientific">Spironucleus salmonicida</name>
    <dbReference type="NCBI Taxonomy" id="348837"/>
    <lineage>
        <taxon>Eukaryota</taxon>
        <taxon>Metamonada</taxon>
        <taxon>Diplomonadida</taxon>
        <taxon>Hexamitidae</taxon>
        <taxon>Hexamitinae</taxon>
        <taxon>Spironucleus</taxon>
    </lineage>
</organism>
<gene>
    <name evidence="6" type="ORF">SS50377_12284</name>
    <name evidence="7" type="ORF">SS50377_23011</name>
</gene>
<sequence length="513" mass="57124">MKTTYYSDVDMTISTNMTFDSKRYAKNFEIALAEFAAIEKGEIVNKTSVASESENRPVDHYNHRLTQELVPGKSLEHSLKLWEKVNTFVSSIRNDYKHIIFNGIGGSYLGPYMLIQAMLGDDYNLSLQKRGLPSLHFLANTDSDSFSTLFDLLDVKKTLMVTISKSGSTAETATNTQCYLNLLTKASLSPSAHCIAITIPGSNLHKLAASWLQTFEMCEPTGGRTSICSAVAMVPCAFAGIKFDEFLKGMAQMDCETRKAEGNPALEIAAMIDSLIKKFAAPKNMIILGYSESLKQYAHYCQQLYMESLGKEYCKDGRIQPSGLSVYGGIGTGEQHAFMQQIQKGVADSFVKFIQFQERKHEDYEDSKAGSMGRQLLAFLKGTELALSQNGREFMTITVKKCSEFCIGQLIALEERIVSTLGAFWGINAYDQPGVQDGKKAATRVNELSMKLDKELKACHGTSAEILAKMQMKEDAWLVEGILSDMVYNSKSYKTTLKGSRTFQNQKFVFKFE</sequence>
<keyword evidence="1 4" id="KW-0312">Gluconeogenesis</keyword>
<evidence type="ECO:0000256" key="3">
    <source>
        <dbReference type="ARBA" id="ARBA00023235"/>
    </source>
</evidence>
<dbReference type="EC" id="5.3.1.9" evidence="4"/>
<evidence type="ECO:0000256" key="2">
    <source>
        <dbReference type="ARBA" id="ARBA00023152"/>
    </source>
</evidence>
<dbReference type="PROSITE" id="PS51464">
    <property type="entry name" value="SIS"/>
    <property type="match status" value="1"/>
</dbReference>
<dbReference type="EMBL" id="AUWU02000003">
    <property type="protein sequence ID" value="KAH0575378.1"/>
    <property type="molecule type" value="Genomic_DNA"/>
</dbReference>
<evidence type="ECO:0000259" key="5">
    <source>
        <dbReference type="PROSITE" id="PS51464"/>
    </source>
</evidence>
<dbReference type="GO" id="GO:0097367">
    <property type="term" value="F:carbohydrate derivative binding"/>
    <property type="evidence" value="ECO:0007669"/>
    <property type="project" value="InterPro"/>
</dbReference>
<evidence type="ECO:0000313" key="6">
    <source>
        <dbReference type="EMBL" id="EST47593.1"/>
    </source>
</evidence>
<dbReference type="UniPathway" id="UPA00109">
    <property type="reaction ID" value="UER00181"/>
</dbReference>
<name>V6LTL8_9EUKA</name>
<dbReference type="FunFam" id="3.40.50.10490:FF:000021">
    <property type="entry name" value="Glucose-6-phosphate isomerase"/>
    <property type="match status" value="1"/>
</dbReference>
<proteinExistence type="inferred from homology"/>